<evidence type="ECO:0000256" key="6">
    <source>
        <dbReference type="HAMAP-Rule" id="MF_00031"/>
    </source>
</evidence>
<evidence type="ECO:0000259" key="8">
    <source>
        <dbReference type="SMART" id="SM00278"/>
    </source>
</evidence>
<dbReference type="CDD" id="cd14332">
    <property type="entry name" value="UBA_RuvA_C"/>
    <property type="match status" value="1"/>
</dbReference>
<reference evidence="9 10" key="1">
    <citation type="submission" date="2019-02" db="EMBL/GenBank/DDBJ databases">
        <title>Arcanobacterium bovis sp. nov., isolated from the milk of a cow with mastitis.</title>
        <authorList>
            <person name="Sammra O."/>
            <person name="Foster G."/>
            <person name="Hassan A."/>
            <person name="Alssahen M."/>
            <person name="Laemmler C."/>
            <person name="Borowiak M."/>
            <person name="Malorny B."/>
            <person name="Abdulmawjood A."/>
        </authorList>
    </citation>
    <scope>NUCLEOTIDE SEQUENCE [LARGE SCALE GENOMIC DNA]</scope>
    <source>
        <strain evidence="9 10">C605018/01/1</strain>
    </source>
</reference>
<dbReference type="InterPro" id="IPR000085">
    <property type="entry name" value="RuvA"/>
</dbReference>
<evidence type="ECO:0000256" key="5">
    <source>
        <dbReference type="ARBA" id="ARBA00023204"/>
    </source>
</evidence>
<dbReference type="InterPro" id="IPR003583">
    <property type="entry name" value="Hlx-hairpin-Hlx_DNA-bd_motif"/>
</dbReference>
<name>A0A4Q9V1A1_9ACTO</name>
<keyword evidence="2 6" id="KW-0227">DNA damage</keyword>
<keyword evidence="7" id="KW-1133">Transmembrane helix</keyword>
<evidence type="ECO:0000256" key="3">
    <source>
        <dbReference type="ARBA" id="ARBA00023125"/>
    </source>
</evidence>
<dbReference type="InterPro" id="IPR011114">
    <property type="entry name" value="RuvA_C"/>
</dbReference>
<comment type="domain">
    <text evidence="6">Has three domains with a flexible linker between the domains II and III and assumes an 'L' shape. Domain III is highly mobile and contacts RuvB.</text>
</comment>
<gene>
    <name evidence="6 9" type="primary">ruvA</name>
    <name evidence="9" type="ORF">EZJ44_03000</name>
</gene>
<dbReference type="NCBIfam" id="TIGR00084">
    <property type="entry name" value="ruvA"/>
    <property type="match status" value="1"/>
</dbReference>
<feature type="domain" description="Helix-hairpin-helix DNA-binding motif class 1" evidence="8">
    <location>
        <begin position="107"/>
        <end position="126"/>
    </location>
</feature>
<dbReference type="HAMAP" id="MF_00031">
    <property type="entry name" value="DNA_HJ_migration_RuvA"/>
    <property type="match status" value="1"/>
</dbReference>
<keyword evidence="4 6" id="KW-0233">DNA recombination</keyword>
<keyword evidence="3 6" id="KW-0238">DNA-binding</keyword>
<dbReference type="Gene3D" id="1.10.150.20">
    <property type="entry name" value="5' to 3' exonuclease, C-terminal subdomain"/>
    <property type="match status" value="1"/>
</dbReference>
<dbReference type="GO" id="GO:0009378">
    <property type="term" value="F:four-way junction helicase activity"/>
    <property type="evidence" value="ECO:0007669"/>
    <property type="project" value="InterPro"/>
</dbReference>
<evidence type="ECO:0000313" key="10">
    <source>
        <dbReference type="Proteomes" id="UP000293036"/>
    </source>
</evidence>
<dbReference type="SUPFAM" id="SSF46929">
    <property type="entry name" value="DNA helicase RuvA subunit, C-terminal domain"/>
    <property type="match status" value="1"/>
</dbReference>
<dbReference type="AlphaFoldDB" id="A0A4Q9V1A1"/>
<dbReference type="Gene3D" id="1.10.8.10">
    <property type="entry name" value="DNA helicase RuvA subunit, C-terminal domain"/>
    <property type="match status" value="1"/>
</dbReference>
<evidence type="ECO:0000256" key="2">
    <source>
        <dbReference type="ARBA" id="ARBA00022763"/>
    </source>
</evidence>
<comment type="caution">
    <text evidence="9">The sequence shown here is derived from an EMBL/GenBank/DDBJ whole genome shotgun (WGS) entry which is preliminary data.</text>
</comment>
<dbReference type="Gene3D" id="2.40.50.140">
    <property type="entry name" value="Nucleic acid-binding proteins"/>
    <property type="match status" value="1"/>
</dbReference>
<dbReference type="Proteomes" id="UP000293036">
    <property type="component" value="Unassembled WGS sequence"/>
</dbReference>
<evidence type="ECO:0000256" key="1">
    <source>
        <dbReference type="ARBA" id="ARBA00022490"/>
    </source>
</evidence>
<dbReference type="SMART" id="SM00278">
    <property type="entry name" value="HhH1"/>
    <property type="match status" value="2"/>
</dbReference>
<dbReference type="Pfam" id="PF07499">
    <property type="entry name" value="RuvA_C"/>
    <property type="match status" value="1"/>
</dbReference>
<evidence type="ECO:0000313" key="9">
    <source>
        <dbReference type="EMBL" id="TBW22880.1"/>
    </source>
</evidence>
<dbReference type="GO" id="GO:0006310">
    <property type="term" value="P:DNA recombination"/>
    <property type="evidence" value="ECO:0007669"/>
    <property type="project" value="UniProtKB-UniRule"/>
</dbReference>
<comment type="similarity">
    <text evidence="6">Belongs to the RuvA family.</text>
</comment>
<dbReference type="SUPFAM" id="SSF47781">
    <property type="entry name" value="RuvA domain 2-like"/>
    <property type="match status" value="1"/>
</dbReference>
<accession>A0A4Q9V1A1</accession>
<protein>
    <recommendedName>
        <fullName evidence="6">Holliday junction branch migration complex subunit RuvA</fullName>
    </recommendedName>
</protein>
<keyword evidence="10" id="KW-1185">Reference proteome</keyword>
<dbReference type="EMBL" id="SJDT01000002">
    <property type="protein sequence ID" value="TBW22880.1"/>
    <property type="molecule type" value="Genomic_DNA"/>
</dbReference>
<dbReference type="Pfam" id="PF14520">
    <property type="entry name" value="HHH_5"/>
    <property type="match status" value="1"/>
</dbReference>
<dbReference type="GO" id="GO:0000400">
    <property type="term" value="F:four-way junction DNA binding"/>
    <property type="evidence" value="ECO:0007669"/>
    <property type="project" value="UniProtKB-UniRule"/>
</dbReference>
<dbReference type="GO" id="GO:0048476">
    <property type="term" value="C:Holliday junction resolvase complex"/>
    <property type="evidence" value="ECO:0007669"/>
    <property type="project" value="UniProtKB-UniRule"/>
</dbReference>
<dbReference type="GO" id="GO:0009379">
    <property type="term" value="C:Holliday junction helicase complex"/>
    <property type="evidence" value="ECO:0007669"/>
    <property type="project" value="InterPro"/>
</dbReference>
<dbReference type="GO" id="GO:0006281">
    <property type="term" value="P:DNA repair"/>
    <property type="evidence" value="ECO:0007669"/>
    <property type="project" value="UniProtKB-UniRule"/>
</dbReference>
<keyword evidence="5 6" id="KW-0234">DNA repair</keyword>
<comment type="subunit">
    <text evidence="6">Homotetramer. Forms an RuvA(8)-RuvB(12)-Holliday junction (HJ) complex. HJ DNA is sandwiched between 2 RuvA tetramers; dsDNA enters through RuvA and exits via RuvB. An RuvB hexamer assembles on each DNA strand where it exits the tetramer. Each RuvB hexamer is contacted by two RuvA subunits (via domain III) on 2 adjacent RuvB subunits; this complex drives branch migration. In the full resolvosome a probable DNA-RuvA(4)-RuvB(12)-RuvC(2) complex forms which resolves the HJ.</text>
</comment>
<keyword evidence="7" id="KW-0472">Membrane</keyword>
<dbReference type="SUPFAM" id="SSF50249">
    <property type="entry name" value="Nucleic acid-binding proteins"/>
    <property type="match status" value="1"/>
</dbReference>
<comment type="caution">
    <text evidence="6">Lacks conserved residue(s) required for the propagation of feature annotation.</text>
</comment>
<comment type="subcellular location">
    <subcellularLocation>
        <location evidence="6">Cytoplasm</location>
    </subcellularLocation>
</comment>
<evidence type="ECO:0000256" key="7">
    <source>
        <dbReference type="SAM" id="Phobius"/>
    </source>
</evidence>
<dbReference type="RefSeq" id="WP_131279971.1">
    <property type="nucleotide sequence ID" value="NZ_JBHSLR010000009.1"/>
</dbReference>
<feature type="transmembrane region" description="Helical" evidence="7">
    <location>
        <begin position="7"/>
        <end position="30"/>
    </location>
</feature>
<dbReference type="GO" id="GO:0005737">
    <property type="term" value="C:cytoplasm"/>
    <property type="evidence" value="ECO:0007669"/>
    <property type="project" value="UniProtKB-SubCell"/>
</dbReference>
<dbReference type="Pfam" id="PF01330">
    <property type="entry name" value="RuvA_N"/>
    <property type="match status" value="1"/>
</dbReference>
<dbReference type="InterPro" id="IPR012340">
    <property type="entry name" value="NA-bd_OB-fold"/>
</dbReference>
<dbReference type="OrthoDB" id="5293449at2"/>
<dbReference type="InterPro" id="IPR010994">
    <property type="entry name" value="RuvA_2-like"/>
</dbReference>
<keyword evidence="1 6" id="KW-0963">Cytoplasm</keyword>
<dbReference type="InterPro" id="IPR013849">
    <property type="entry name" value="DNA_helicase_Holl-junc_RuvA_I"/>
</dbReference>
<proteinExistence type="inferred from homology"/>
<organism evidence="9 10">
    <name type="scientific">Arcanobacterium bovis</name>
    <dbReference type="NCBI Taxonomy" id="2529275"/>
    <lineage>
        <taxon>Bacteria</taxon>
        <taxon>Bacillati</taxon>
        <taxon>Actinomycetota</taxon>
        <taxon>Actinomycetes</taxon>
        <taxon>Actinomycetales</taxon>
        <taxon>Actinomycetaceae</taxon>
        <taxon>Arcanobacterium</taxon>
    </lineage>
</organism>
<feature type="domain" description="Helix-hairpin-helix DNA-binding motif class 1" evidence="8">
    <location>
        <begin position="72"/>
        <end position="91"/>
    </location>
</feature>
<evidence type="ECO:0000256" key="4">
    <source>
        <dbReference type="ARBA" id="ARBA00023172"/>
    </source>
</evidence>
<comment type="function">
    <text evidence="6">The RuvA-RuvB-RuvC complex processes Holliday junction (HJ) DNA during genetic recombination and DNA repair, while the RuvA-RuvB complex plays an important role in the rescue of blocked DNA replication forks via replication fork reversal (RFR). RuvA specifically binds to HJ cruciform DNA, conferring on it an open structure. The RuvB hexamer acts as an ATP-dependent pump, pulling dsDNA into and through the RuvAB complex. HJ branch migration allows RuvC to scan DNA until it finds its consensus sequence, where it cleaves and resolves the cruciform DNA.</text>
</comment>
<sequence length="195" mass="20551">MIASLRGTVLSMTISTVVIDVGGVGMLVYATPSTLSSLRIGAEATLFTSLVVKEDSLTLFGFMDDDERAVFEVLNGVSGIGPRTALVVLSVHSPDDLRRAVQNKDEAALTRVSGIGKKGAQRMILEIGDKLGPSRTVMSEPAQSNASPDVLEALVNLGWQEKDASSAIEEAKAVSPDATVAQLLRSALQILGSRR</sequence>
<dbReference type="GO" id="GO:0005524">
    <property type="term" value="F:ATP binding"/>
    <property type="evidence" value="ECO:0007669"/>
    <property type="project" value="InterPro"/>
</dbReference>
<keyword evidence="7" id="KW-0812">Transmembrane</keyword>
<feature type="region of interest" description="Domain III" evidence="6">
    <location>
        <begin position="146"/>
        <end position="195"/>
    </location>
</feature>
<dbReference type="InterPro" id="IPR036267">
    <property type="entry name" value="RuvA_C_sf"/>
</dbReference>